<keyword evidence="2" id="KW-1185">Reference proteome</keyword>
<dbReference type="Proteomes" id="UP001265700">
    <property type="component" value="Unassembled WGS sequence"/>
</dbReference>
<organism evidence="1 2">
    <name type="scientific">Hydrogenophaga palleronii</name>
    <dbReference type="NCBI Taxonomy" id="65655"/>
    <lineage>
        <taxon>Bacteria</taxon>
        <taxon>Pseudomonadati</taxon>
        <taxon>Pseudomonadota</taxon>
        <taxon>Betaproteobacteria</taxon>
        <taxon>Burkholderiales</taxon>
        <taxon>Comamonadaceae</taxon>
        <taxon>Hydrogenophaga</taxon>
    </lineage>
</organism>
<evidence type="ECO:0000313" key="1">
    <source>
        <dbReference type="EMBL" id="MDR7151983.1"/>
    </source>
</evidence>
<name>A0ABU1WRP7_9BURK</name>
<evidence type="ECO:0000313" key="2">
    <source>
        <dbReference type="Proteomes" id="UP001265700"/>
    </source>
</evidence>
<sequence>MMAHETHKPLYSPTEFSGFEGMNRIVGAMYDDPVSAYAQAPNVKWGMRAEPMVRCSDGGVRRFPPAEDSSQNYRNQVNQGLIYDVPAEYVTRHIGGIKLSGDGRHAGFEVNGHAVSPVQIGDAFKGYPMPNGRVLVPQPGFRDCTSACELMMLLDQGHLDLGNARTYQPTSQPGRRREMSDIMDSLQYETGRTPVLVAHRMNYKKGLLGTAHPSRKQAWRDLGKKIEEMGPCILSKGSHVVMLDNVRESSGKMHLTIREPFHGTSLEFRDTGKFFANLSGTGNDVHVEAIFLKPPGR</sequence>
<protein>
    <submittedName>
        <fullName evidence="1">Uncharacterized protein</fullName>
    </submittedName>
</protein>
<accession>A0ABU1WRP7</accession>
<proteinExistence type="predicted"/>
<gene>
    <name evidence="1" type="ORF">J2W49_003959</name>
</gene>
<comment type="caution">
    <text evidence="1">The sequence shown here is derived from an EMBL/GenBank/DDBJ whole genome shotgun (WGS) entry which is preliminary data.</text>
</comment>
<reference evidence="1 2" key="1">
    <citation type="submission" date="2023-07" db="EMBL/GenBank/DDBJ databases">
        <title>Sorghum-associated microbial communities from plants grown in Nebraska, USA.</title>
        <authorList>
            <person name="Schachtman D."/>
        </authorList>
    </citation>
    <scope>NUCLEOTIDE SEQUENCE [LARGE SCALE GENOMIC DNA]</scope>
    <source>
        <strain evidence="1 2">4249</strain>
    </source>
</reference>
<dbReference type="EMBL" id="JAVDWU010000009">
    <property type="protein sequence ID" value="MDR7151983.1"/>
    <property type="molecule type" value="Genomic_DNA"/>
</dbReference>